<keyword evidence="4 6" id="KW-0677">Repeat</keyword>
<evidence type="ECO:0000256" key="1">
    <source>
        <dbReference type="ARBA" id="ARBA00004123"/>
    </source>
</evidence>
<evidence type="ECO:0000313" key="9">
    <source>
        <dbReference type="Proteomes" id="UP001149813"/>
    </source>
</evidence>
<dbReference type="InterPro" id="IPR001680">
    <property type="entry name" value="WD40_rpt"/>
</dbReference>
<dbReference type="EMBL" id="JANBOJ010000052">
    <property type="protein sequence ID" value="KAJ1723813.1"/>
    <property type="molecule type" value="Genomic_DNA"/>
</dbReference>
<keyword evidence="3 6" id="KW-0819">tRNA processing</keyword>
<feature type="repeat" description="WD" evidence="7">
    <location>
        <begin position="183"/>
        <end position="225"/>
    </location>
</feature>
<reference evidence="8" key="1">
    <citation type="submission" date="2022-07" db="EMBL/GenBank/DDBJ databases">
        <title>Phylogenomic reconstructions and comparative analyses of Kickxellomycotina fungi.</title>
        <authorList>
            <person name="Reynolds N.K."/>
            <person name="Stajich J.E."/>
            <person name="Barry K."/>
            <person name="Grigoriev I.V."/>
            <person name="Crous P."/>
            <person name="Smith M.E."/>
        </authorList>
    </citation>
    <scope>NUCLEOTIDE SEQUENCE</scope>
    <source>
        <strain evidence="8">NBRC 32514</strain>
    </source>
</reference>
<gene>
    <name evidence="8" type="primary">WDR4</name>
    <name evidence="8" type="ORF">LPJ53_001882</name>
</gene>
<dbReference type="GO" id="GO:0005829">
    <property type="term" value="C:cytosol"/>
    <property type="evidence" value="ECO:0007669"/>
    <property type="project" value="TreeGrafter"/>
</dbReference>
<dbReference type="Proteomes" id="UP001149813">
    <property type="component" value="Unassembled WGS sequence"/>
</dbReference>
<evidence type="ECO:0000256" key="2">
    <source>
        <dbReference type="ARBA" id="ARBA00022574"/>
    </source>
</evidence>
<evidence type="ECO:0000256" key="4">
    <source>
        <dbReference type="ARBA" id="ARBA00022737"/>
    </source>
</evidence>
<dbReference type="InterPro" id="IPR028884">
    <property type="entry name" value="Trm82"/>
</dbReference>
<dbReference type="GO" id="GO:0005634">
    <property type="term" value="C:nucleus"/>
    <property type="evidence" value="ECO:0007669"/>
    <property type="project" value="UniProtKB-SubCell"/>
</dbReference>
<organism evidence="8 9">
    <name type="scientific">Coemansia erecta</name>
    <dbReference type="NCBI Taxonomy" id="147472"/>
    <lineage>
        <taxon>Eukaryota</taxon>
        <taxon>Fungi</taxon>
        <taxon>Fungi incertae sedis</taxon>
        <taxon>Zoopagomycota</taxon>
        <taxon>Kickxellomycotina</taxon>
        <taxon>Kickxellomycetes</taxon>
        <taxon>Kickxellales</taxon>
        <taxon>Kickxellaceae</taxon>
        <taxon>Coemansia</taxon>
    </lineage>
</organism>
<dbReference type="SUPFAM" id="SSF50978">
    <property type="entry name" value="WD40 repeat-like"/>
    <property type="match status" value="1"/>
</dbReference>
<evidence type="ECO:0000256" key="6">
    <source>
        <dbReference type="HAMAP-Rule" id="MF_03056"/>
    </source>
</evidence>
<dbReference type="PROSITE" id="PS00678">
    <property type="entry name" value="WD_REPEATS_1"/>
    <property type="match status" value="1"/>
</dbReference>
<dbReference type="GO" id="GO:0043527">
    <property type="term" value="C:tRNA methyltransferase complex"/>
    <property type="evidence" value="ECO:0007669"/>
    <property type="project" value="TreeGrafter"/>
</dbReference>
<evidence type="ECO:0000256" key="5">
    <source>
        <dbReference type="ARBA" id="ARBA00023242"/>
    </source>
</evidence>
<protein>
    <submittedName>
        <fullName evidence="8">WD repeat-containing protein 4</fullName>
    </submittedName>
</protein>
<comment type="caution">
    <text evidence="8">The sequence shown here is derived from an EMBL/GenBank/DDBJ whole genome shotgun (WGS) entry which is preliminary data.</text>
</comment>
<dbReference type="AlphaFoldDB" id="A0A9W7Y406"/>
<evidence type="ECO:0000313" key="8">
    <source>
        <dbReference type="EMBL" id="KAJ1723813.1"/>
    </source>
</evidence>
<dbReference type="Pfam" id="PF00400">
    <property type="entry name" value="WD40"/>
    <property type="match status" value="2"/>
</dbReference>
<evidence type="ECO:0000256" key="7">
    <source>
        <dbReference type="PROSITE-ProRule" id="PRU00221"/>
    </source>
</evidence>
<dbReference type="OrthoDB" id="339900at2759"/>
<dbReference type="SMART" id="SM00320">
    <property type="entry name" value="WD40"/>
    <property type="match status" value="3"/>
</dbReference>
<dbReference type="PROSITE" id="PS50082">
    <property type="entry name" value="WD_REPEATS_2"/>
    <property type="match status" value="1"/>
</dbReference>
<evidence type="ECO:0000256" key="3">
    <source>
        <dbReference type="ARBA" id="ARBA00022694"/>
    </source>
</evidence>
<dbReference type="InterPro" id="IPR015943">
    <property type="entry name" value="WD40/YVTN_repeat-like_dom_sf"/>
</dbReference>
<comment type="similarity">
    <text evidence="6">Belongs to the WD repeat TRM82 family.</text>
</comment>
<proteinExistence type="inferred from homology"/>
<dbReference type="HAMAP" id="MF_03056">
    <property type="entry name" value="TRM82"/>
    <property type="match status" value="1"/>
</dbReference>
<dbReference type="GO" id="GO:0106004">
    <property type="term" value="P:tRNA (guanine-N7)-methylation"/>
    <property type="evidence" value="ECO:0007669"/>
    <property type="project" value="UniProtKB-UniRule"/>
</dbReference>
<dbReference type="PANTHER" id="PTHR16288:SF0">
    <property type="entry name" value="TRNA (GUANINE-N(7)-)-METHYLTRANSFERASE NON-CATALYTIC SUBUNIT WDR4"/>
    <property type="match status" value="1"/>
</dbReference>
<comment type="subcellular location">
    <subcellularLocation>
        <location evidence="1 6">Nucleus</location>
    </subcellularLocation>
</comment>
<dbReference type="InterPro" id="IPR019775">
    <property type="entry name" value="WD40_repeat_CS"/>
</dbReference>
<dbReference type="InterPro" id="IPR036322">
    <property type="entry name" value="WD40_repeat_dom_sf"/>
</dbReference>
<keyword evidence="5 6" id="KW-0539">Nucleus</keyword>
<keyword evidence="9" id="KW-1185">Reference proteome</keyword>
<comment type="function">
    <text evidence="6">Required for the formation of N(7)-methylguanine at position 46 (m7G46) in tRNA. In the complex, it is required to stabilize and induce conformational changes of the catalytic subunit.</text>
</comment>
<accession>A0A9W7Y406</accession>
<keyword evidence="2 6" id="KW-0853">WD repeat</keyword>
<dbReference type="PANTHER" id="PTHR16288">
    <property type="entry name" value="WD40 REPEAT PROTEIN 4"/>
    <property type="match status" value="1"/>
</dbReference>
<comment type="pathway">
    <text evidence="6">tRNA modification; N(7)-methylguanine-tRNA biosynthesis.</text>
</comment>
<sequence>MPRHPVTLVESSAQGAVAFISEATITVTDALTGKLLATTQEAQASSAGVQHIPSVPSASTIRAAAFSPTGRYLAVCTNDKALVVYDTATWTVQRQLVSDKRTNALAFDPQETHVLAGDKFGDCTRISICSDEDPSSEVILGHVSILCALAFTPTTPPLLLSCDRDEKLRISHYPNAYNIQAFGLGHTEFVTSVAALKCAPQVCLTGSGDGTMRLWNTEDGTLLQTVDLAALLQGYYRDGRVKCAEANSFEDRNAKDERYGVLRVSAAEGLRAYIAVVERFPVVLVLPIMEDGGSCSGKRGLGQPLVVDVERPPTDVAPTAAGFIVAYAAGPRLADAYVGDAQGGFVRDAEASEGIAQSVRTRESAEEVIVPSIFVWGNKMYIERPAGENNGGGDDEE</sequence>
<dbReference type="Gene3D" id="2.130.10.10">
    <property type="entry name" value="YVTN repeat-like/Quinoprotein amine dehydrogenase"/>
    <property type="match status" value="2"/>
</dbReference>
<name>A0A9W7Y406_9FUNG</name>